<dbReference type="InterPro" id="IPR032302">
    <property type="entry name" value="THOC2_N"/>
</dbReference>
<dbReference type="PANTHER" id="PTHR21597:SF0">
    <property type="entry name" value="THO COMPLEX SUBUNIT 2"/>
    <property type="match status" value="1"/>
</dbReference>
<feature type="domain" description="THO complex subunitTHOC2 N-terminal" evidence="7">
    <location>
        <begin position="880"/>
        <end position="954"/>
    </location>
</feature>
<evidence type="ECO:0000259" key="6">
    <source>
        <dbReference type="Pfam" id="PF11262"/>
    </source>
</evidence>
<feature type="compositionally biased region" description="Polar residues" evidence="5">
    <location>
        <begin position="1634"/>
        <end position="1648"/>
    </location>
</feature>
<gene>
    <name evidence="9" type="ORF">GOMPHAMPRED_006217</name>
</gene>
<dbReference type="Pfam" id="PF11262">
    <property type="entry name" value="Tho2"/>
    <property type="match status" value="1"/>
</dbReference>
<feature type="compositionally biased region" description="Basic and acidic residues" evidence="5">
    <location>
        <begin position="1603"/>
        <end position="1618"/>
    </location>
</feature>
<proteinExistence type="inferred from homology"/>
<protein>
    <recommendedName>
        <fullName evidence="3">THO complex subunit 2</fullName>
    </recommendedName>
</protein>
<evidence type="ECO:0000256" key="3">
    <source>
        <dbReference type="ARBA" id="ARBA00019596"/>
    </source>
</evidence>
<feature type="compositionally biased region" description="Polar residues" evidence="5">
    <location>
        <begin position="71"/>
        <end position="92"/>
    </location>
</feature>
<sequence length="2376" mass="265622">MTPGGTGAKRKRPDRAYSQDGSGADQPAAKSPRGSRFPGNAQGGSYSQGRNRDGSGRGGRDGARGGYRSAHSPTSATFRSAPGSGSSQTNLPIPQAPPAVTQTPPLAVAAKQPSLENGDALQAMPQIPSFRHYATMTEEVIKSWQDDGKAMVLEQVLSAKESQDHIKIGCLFQEIIFSGLDGRMALAEAGKTIKQIINSGSADETQTSFDQETAEAFLDTVAISCSNDTKNLRLRQILLATEIPSDTIVMILGDDMLEAQKLVRPNWTRMTIKHQTNALYRQANYNLLREETEGYSKLVTELFTTVESESCTDEVARISFERVKAMIGAFNLDVGRVLDVTLDVFAAILVRHSAFLVKFLQLSTWWPRELLPDTHRSTSSTQESRHPEVQPSSTKLNSTSDPQYERDEVFWARVKQVGLKAFFELGTKRAEAADLDAILPSLPDDVESNKNKDGTVTTKVTTPKTNILRKWVEETGTLPPQGNEDAAQILGFKLRFYNSEARDPDDSLPSNLIYLSALLIKIGFISLLDLYPHLWPSDEEMKAVESRLSAEKDEREKERKPGGKNALELAGALVDDTIAPVPRKPLEPTTKSNTQTNNTSDPTNNQDKPAAEAKQLPDPVEQKIQLLRSLLCIGAIPESLFMLGQFPWLVDLVPELPEHINRIIHQSLSLVYNQIRPLQDYDVIREPEKYADPEQVAATKGYVQLASVTPRKILKWAQIDKADGSDGADYKFYWEEWTNNVPLCHNVDDVFLLCNTFLNLSGFKIGQDPLLMAKLSRIGLHSLETDTSQENKTRWMALCKRLLVPALSLSNRNSSTVAEVWKLLKRFPATTRYNIYFEWYLGQTSRNKDILSAFNYSQSETKNVLKKISKTNTRPMARLLAKVAVASPGKVFEVIIKQIESYDNLIGVVVEGSRFFTELGYDVLVWSLINALGKARSRVQKDGLLTSQWLSKLAGFCGTVFKKYPVMNPIPVLQYVTNQLLNHNSTDLVVLEHLIKQMAGITQDASFDNSKIIAMCGGPVLRAKTMASLDDERSDPTKQNSTKRLMKALVTSNLTGALLIAISQERQSCIFNIDEADAYLKLLGNFFDEIHRVLTQYVDLIHTNLDEKEFKTLVPTLAELVGQYGIDPAIAFWIWRPIIAADIVVYDKNALEKSAIIEATTVSDSLKDVEMTDGEKPNGDSDIEKTEVVKMVDIDVTMAADSIDSNSEPSEARSGHPVVQELIESVRPVLPTTTFDMISDLFYFTFWRLSPYDLHIPETYQEESKRLTARIEQLKKERGGTSIDVRNREIQRKQLTEQNTKIAAELKDHLTAYQRTKVALVKEKDKWFDLSAGKWQDLNLAILEHCFIPRMVLSSVDSYFVFKMLKVLHSMGARNFRTMGLLDCFFDGKRLLPLIFSCTQKEADNVARFISEILKDLKKWHANKDLYEKEAFGAKRDLPGFKKNLQNPDSFMDYESFRTLLAKWHRNLYDAIRESLKSPEYMHIKNAILISKEVVESFPAIDWMGKNIEEGVKHVNANDDRGDLKMLSLALLGMLKSRSGRWVTAPVFARHKQGQVNGQPAAKAVSTSVKSPASGKSPTDTSQSNVLNAKAPEFVPGTISIDPTKKRDTRGEAEDGEIRTPTTAKLTTAPPNPMHNSQQGSEKASGSFGTDRVPLNPSLPSGVVNDSAGVKHNDRASDKNSDKVNDRTNTQLPPRPLEDARLDLIPRTQTHQSRQSEPLRNHVLPSRSEFNDQQRSVNSRPLEWIPDRGNLRTNNDPRDTDYRRSERPGDSSRLTDVDYRASSRPHDRPHHSDRETQNPNWNDDRNSMSRSHNDRGSVLHSRLPTKDEKSDRLQRDALPSDSREHYREPESYSAAPRPAEPTRLRISQEQDRSQHGRNADRRHEGERSEHHGPSSSRPSRGSSPARRGEDGASRLDYNKRYDDRQPVDHRRSMEQAPPRSRHDDSRQQYPSRSDLHGDNTQNSYTDRARDDARTSHPVRQDQNNNWHKQESRPPPRQQDSSYGRLTQDPPAGPRTNNNPNTTSVAPRQTRSNSLQQAPNESRNSAPSVSSSTSVGPTGGREPKRAASGYTRPPPITTTNTSSTPISPSPDTAGIHPDRLRALQSVNASESSNNSIPSRPPLAQAPAGPRNTIPEASSPNTFDGGRGRSDKRFAQLNNVLSQTNGSPAPERPVQAPIIRGRGEQANDNILPPYSSSKDLPTPISAGPRQEQFPNRGPPANPSRNNDEAPGRRSLRSDDRQMPRSQDGYGHSDNVRTKTGYNNPRESNMRPPNGDMRDNRPRGSGPFPQTPPLHNHQDRDRRSTRDSIQGSSDRNGGRRDSGREEWSGGEQQRSGQSRRDHQQQDGGGGSGRKRGRGNEEMYDHGPAPYDHSKRPRRG</sequence>
<comment type="subcellular location">
    <subcellularLocation>
        <location evidence="1">Nucleus</location>
    </subcellularLocation>
</comment>
<keyword evidence="10" id="KW-1185">Reference proteome</keyword>
<evidence type="ECO:0000256" key="4">
    <source>
        <dbReference type="ARBA" id="ARBA00023242"/>
    </source>
</evidence>
<comment type="caution">
    <text evidence="9">The sequence shown here is derived from an EMBL/GenBank/DDBJ whole genome shotgun (WGS) entry which is preliminary data.</text>
</comment>
<feature type="compositionally biased region" description="Polar residues" evidence="5">
    <location>
        <begin position="1707"/>
        <end position="1718"/>
    </location>
</feature>
<name>A0A8H3EK34_9LECA</name>
<evidence type="ECO:0000256" key="1">
    <source>
        <dbReference type="ARBA" id="ARBA00004123"/>
    </source>
</evidence>
<dbReference type="GO" id="GO:0006397">
    <property type="term" value="P:mRNA processing"/>
    <property type="evidence" value="ECO:0007669"/>
    <property type="project" value="InterPro"/>
</dbReference>
<evidence type="ECO:0000256" key="5">
    <source>
        <dbReference type="SAM" id="MobiDB-lite"/>
    </source>
</evidence>
<reference evidence="9" key="1">
    <citation type="submission" date="2021-03" db="EMBL/GenBank/DDBJ databases">
        <authorList>
            <person name="Tagirdzhanova G."/>
        </authorList>
    </citation>
    <scope>NUCLEOTIDE SEQUENCE</scope>
</reference>
<feature type="compositionally biased region" description="Basic and acidic residues" evidence="5">
    <location>
        <begin position="1860"/>
        <end position="1892"/>
    </location>
</feature>
<feature type="compositionally biased region" description="Low complexity" evidence="5">
    <location>
        <begin position="2046"/>
        <end position="2055"/>
    </location>
</feature>
<dbReference type="InterPro" id="IPR021418">
    <property type="entry name" value="THO_THOC2_C"/>
</dbReference>
<feature type="region of interest" description="Disordered" evidence="5">
    <location>
        <begin position="580"/>
        <end position="616"/>
    </location>
</feature>
<feature type="compositionally biased region" description="Polar residues" evidence="5">
    <location>
        <begin position="2255"/>
        <end position="2264"/>
    </location>
</feature>
<organism evidence="9 10">
    <name type="scientific">Gomphillus americanus</name>
    <dbReference type="NCBI Taxonomy" id="1940652"/>
    <lineage>
        <taxon>Eukaryota</taxon>
        <taxon>Fungi</taxon>
        <taxon>Dikarya</taxon>
        <taxon>Ascomycota</taxon>
        <taxon>Pezizomycotina</taxon>
        <taxon>Lecanoromycetes</taxon>
        <taxon>OSLEUM clade</taxon>
        <taxon>Ostropomycetidae</taxon>
        <taxon>Ostropales</taxon>
        <taxon>Graphidaceae</taxon>
        <taxon>Gomphilloideae</taxon>
        <taxon>Gomphillus</taxon>
    </lineage>
</organism>
<feature type="compositionally biased region" description="Basic and acidic residues" evidence="5">
    <location>
        <begin position="1745"/>
        <end position="1817"/>
    </location>
</feature>
<feature type="compositionally biased region" description="Polar residues" evidence="5">
    <location>
        <begin position="2014"/>
        <end position="2045"/>
    </location>
</feature>
<dbReference type="GO" id="GO:0000445">
    <property type="term" value="C:THO complex part of transcription export complex"/>
    <property type="evidence" value="ECO:0007669"/>
    <property type="project" value="TreeGrafter"/>
</dbReference>
<dbReference type="Pfam" id="PF11732">
    <property type="entry name" value="Thoc2"/>
    <property type="match status" value="1"/>
</dbReference>
<feature type="domain" description="THO complex subunitTHOC2 C-terminal" evidence="6">
    <location>
        <begin position="1237"/>
        <end position="1535"/>
    </location>
</feature>
<dbReference type="InterPro" id="IPR040007">
    <property type="entry name" value="Tho2"/>
</dbReference>
<dbReference type="GO" id="GO:0006406">
    <property type="term" value="P:mRNA export from nucleus"/>
    <property type="evidence" value="ECO:0007669"/>
    <property type="project" value="InterPro"/>
</dbReference>
<keyword evidence="4" id="KW-0539">Nucleus</keyword>
<feature type="compositionally biased region" description="Basic and acidic residues" evidence="5">
    <location>
        <begin position="2293"/>
        <end position="2303"/>
    </location>
</feature>
<accession>A0A8H3EK34</accession>
<evidence type="ECO:0000259" key="7">
    <source>
        <dbReference type="Pfam" id="PF11732"/>
    </source>
</evidence>
<feature type="region of interest" description="Disordered" evidence="5">
    <location>
        <begin position="1554"/>
        <end position="2376"/>
    </location>
</feature>
<feature type="compositionally biased region" description="Low complexity" evidence="5">
    <location>
        <begin position="1893"/>
        <end position="1905"/>
    </location>
</feature>
<evidence type="ECO:0000313" key="9">
    <source>
        <dbReference type="EMBL" id="CAF9908621.1"/>
    </source>
</evidence>
<feature type="region of interest" description="Disordered" evidence="5">
    <location>
        <begin position="546"/>
        <end position="566"/>
    </location>
</feature>
<feature type="region of interest" description="Disordered" evidence="5">
    <location>
        <begin position="374"/>
        <end position="401"/>
    </location>
</feature>
<dbReference type="Pfam" id="PF16134">
    <property type="entry name" value="THOC2_N"/>
    <property type="match status" value="1"/>
</dbReference>
<evidence type="ECO:0000256" key="2">
    <source>
        <dbReference type="ARBA" id="ARBA00007857"/>
    </source>
</evidence>
<dbReference type="OrthoDB" id="29024at2759"/>
<feature type="domain" description="THO complex subunit 2 N-terminal" evidence="8">
    <location>
        <begin position="136"/>
        <end position="878"/>
    </location>
</feature>
<feature type="compositionally biased region" description="Basic and acidic residues" evidence="5">
    <location>
        <begin position="1669"/>
        <end position="1686"/>
    </location>
</feature>
<feature type="compositionally biased region" description="Basic and acidic residues" evidence="5">
    <location>
        <begin position="1841"/>
        <end position="1850"/>
    </location>
</feature>
<comment type="similarity">
    <text evidence="2">Belongs to the THOC2 family.</text>
</comment>
<evidence type="ECO:0000259" key="8">
    <source>
        <dbReference type="Pfam" id="PF16134"/>
    </source>
</evidence>
<feature type="compositionally biased region" description="Low complexity" evidence="5">
    <location>
        <begin position="589"/>
        <end position="600"/>
    </location>
</feature>
<feature type="compositionally biased region" description="Basic and acidic residues" evidence="5">
    <location>
        <begin position="2313"/>
        <end position="2324"/>
    </location>
</feature>
<evidence type="ECO:0000313" key="10">
    <source>
        <dbReference type="Proteomes" id="UP000664169"/>
    </source>
</evidence>
<dbReference type="EMBL" id="CAJPDQ010000004">
    <property type="protein sequence ID" value="CAF9908621.1"/>
    <property type="molecule type" value="Genomic_DNA"/>
</dbReference>
<feature type="compositionally biased region" description="Low complexity" evidence="5">
    <location>
        <begin position="2076"/>
        <end position="2089"/>
    </location>
</feature>
<feature type="compositionally biased region" description="Polar residues" evidence="5">
    <location>
        <begin position="2103"/>
        <end position="2116"/>
    </location>
</feature>
<dbReference type="GO" id="GO:0003729">
    <property type="term" value="F:mRNA binding"/>
    <property type="evidence" value="ECO:0007669"/>
    <property type="project" value="TreeGrafter"/>
</dbReference>
<feature type="compositionally biased region" description="Basic and acidic residues" evidence="5">
    <location>
        <begin position="50"/>
        <end position="63"/>
    </location>
</feature>
<dbReference type="PANTHER" id="PTHR21597">
    <property type="entry name" value="THO2 PROTEIN"/>
    <property type="match status" value="1"/>
</dbReference>
<feature type="compositionally biased region" description="Polar residues" evidence="5">
    <location>
        <begin position="390"/>
        <end position="401"/>
    </location>
</feature>
<dbReference type="Proteomes" id="UP000664169">
    <property type="component" value="Unassembled WGS sequence"/>
</dbReference>
<feature type="compositionally biased region" description="Basic and acidic residues" evidence="5">
    <location>
        <begin position="546"/>
        <end position="561"/>
    </location>
</feature>
<dbReference type="InterPro" id="IPR021726">
    <property type="entry name" value="THO_THOC2_N"/>
</dbReference>
<feature type="compositionally biased region" description="Low complexity" evidence="5">
    <location>
        <begin position="1620"/>
        <end position="1629"/>
    </location>
</feature>
<feature type="compositionally biased region" description="Basic and acidic residues" evidence="5">
    <location>
        <begin position="2223"/>
        <end position="2240"/>
    </location>
</feature>
<feature type="compositionally biased region" description="Basic and acidic residues" evidence="5">
    <location>
        <begin position="1824"/>
        <end position="1835"/>
    </location>
</feature>
<feature type="compositionally biased region" description="Polar residues" evidence="5">
    <location>
        <begin position="1565"/>
        <end position="1587"/>
    </location>
</feature>
<feature type="compositionally biased region" description="Polar residues" evidence="5">
    <location>
        <begin position="2154"/>
        <end position="2165"/>
    </location>
</feature>
<feature type="region of interest" description="Disordered" evidence="5">
    <location>
        <begin position="1"/>
        <end position="101"/>
    </location>
</feature>
<feature type="compositionally biased region" description="Basic and acidic residues" evidence="5">
    <location>
        <begin position="1906"/>
        <end position="1933"/>
    </location>
</feature>